<evidence type="ECO:0000313" key="1">
    <source>
        <dbReference type="EMBL" id="XBT91858.1"/>
    </source>
</evidence>
<gene>
    <name evidence="1" type="ORF">ABM479_13715</name>
</gene>
<dbReference type="EMBL" id="CP157960">
    <property type="protein sequence ID" value="XBT91858.1"/>
    <property type="molecule type" value="Genomic_DNA"/>
</dbReference>
<proteinExistence type="predicted"/>
<dbReference type="RefSeq" id="WP_349956377.1">
    <property type="nucleotide sequence ID" value="NZ_CP157960.1"/>
</dbReference>
<dbReference type="AlphaFoldDB" id="A0AAU7RP09"/>
<sequence>MASVDDSIIRRSDHDEHLLRCSKVKGADVAEAASGRQITVIDLI</sequence>
<protein>
    <submittedName>
        <fullName evidence="1">Uncharacterized protein</fullName>
    </submittedName>
</protein>
<name>A0AAU7RP09_9HYPH</name>
<organism evidence="1">
    <name type="scientific">Rhizobium sp. ZPR3</name>
    <dbReference type="NCBI Taxonomy" id="3158967"/>
    <lineage>
        <taxon>Bacteria</taxon>
        <taxon>Pseudomonadati</taxon>
        <taxon>Pseudomonadota</taxon>
        <taxon>Alphaproteobacteria</taxon>
        <taxon>Hyphomicrobiales</taxon>
        <taxon>Rhizobiaceae</taxon>
        <taxon>Rhizobium/Agrobacterium group</taxon>
        <taxon>Rhizobium</taxon>
    </lineage>
</organism>
<reference evidence="1" key="1">
    <citation type="submission" date="2024-06" db="EMBL/GenBank/DDBJ databases">
        <authorList>
            <person name="Li T."/>
            <person name="Gao R."/>
        </authorList>
    </citation>
    <scope>NUCLEOTIDE SEQUENCE</scope>
    <source>
        <strain evidence="1">ZPR3</strain>
    </source>
</reference>
<accession>A0AAU7RP09</accession>